<evidence type="ECO:0000259" key="4">
    <source>
        <dbReference type="PROSITE" id="PS50109"/>
    </source>
</evidence>
<dbReference type="InterPro" id="IPR029016">
    <property type="entry name" value="GAF-like_dom_sf"/>
</dbReference>
<dbReference type="InterPro" id="IPR013976">
    <property type="entry name" value="HDOD"/>
</dbReference>
<dbReference type="PANTHER" id="PTHR33525">
    <property type="match status" value="1"/>
</dbReference>
<dbReference type="InterPro" id="IPR003661">
    <property type="entry name" value="HisK_dim/P_dom"/>
</dbReference>
<accession>A0A418WWG3</accession>
<dbReference type="PANTHER" id="PTHR33525:SF5">
    <property type="entry name" value="TWO COMPONENT SIGNAL TRANSDUCTION SYSTEM RESPONSE REGULATOR"/>
    <property type="match status" value="1"/>
</dbReference>
<name>A0A418WWG3_9BURK</name>
<dbReference type="Gene3D" id="3.30.450.40">
    <property type="match status" value="1"/>
</dbReference>
<dbReference type="Pfam" id="PF08668">
    <property type="entry name" value="HDOD"/>
    <property type="match status" value="1"/>
</dbReference>
<comment type="caution">
    <text evidence="6">The sequence shown here is derived from an EMBL/GenBank/DDBJ whole genome shotgun (WGS) entry which is preliminary data.</text>
</comment>
<dbReference type="Gene3D" id="1.10.287.130">
    <property type="match status" value="1"/>
</dbReference>
<dbReference type="InterPro" id="IPR052340">
    <property type="entry name" value="RNase_Y/CdgJ"/>
</dbReference>
<dbReference type="SUPFAM" id="SSF55874">
    <property type="entry name" value="ATPase domain of HSP90 chaperone/DNA topoisomerase II/histidine kinase"/>
    <property type="match status" value="1"/>
</dbReference>
<protein>
    <recommendedName>
        <fullName evidence="2">histidine kinase</fullName>
        <ecNumber evidence="2">2.7.13.3</ecNumber>
    </recommendedName>
</protein>
<dbReference type="InterPro" id="IPR036097">
    <property type="entry name" value="HisK_dim/P_sf"/>
</dbReference>
<dbReference type="SUPFAM" id="SSF55781">
    <property type="entry name" value="GAF domain-like"/>
    <property type="match status" value="1"/>
</dbReference>
<dbReference type="SUPFAM" id="SSF109604">
    <property type="entry name" value="HD-domain/PDEase-like"/>
    <property type="match status" value="1"/>
</dbReference>
<dbReference type="PRINTS" id="PR00344">
    <property type="entry name" value="BCTRLSENSOR"/>
</dbReference>
<gene>
    <name evidence="6" type="ORF">D3870_18605</name>
</gene>
<dbReference type="InterPro" id="IPR036890">
    <property type="entry name" value="HATPase_C_sf"/>
</dbReference>
<dbReference type="EC" id="2.7.13.3" evidence="2"/>
<dbReference type="PROSITE" id="PS51833">
    <property type="entry name" value="HDOD"/>
    <property type="match status" value="1"/>
</dbReference>
<dbReference type="CDD" id="cd00077">
    <property type="entry name" value="HDc"/>
    <property type="match status" value="1"/>
</dbReference>
<evidence type="ECO:0000313" key="7">
    <source>
        <dbReference type="Proteomes" id="UP000285190"/>
    </source>
</evidence>
<sequence length="714" mass="76812">MAAHSVSADLRSRLAVSLPALPQMLLKLMEYCQSDDIGMDAFAGLIAKDAAMTATVLRVANSSAYHRGRQSSANLEQALIAIGSNMVKTILISESVSQVFANFSRAGSTDLRGFWKHAITAGVMARLIAAKMDYPFVEEAYLAGLLHDVGRLALLAAAPADYADNFHAPEDDNLCAVEERAFGITHAEAGAWIIESWQLDSFMADSVRYHHEPAVRIEAAHPLIRIISLTHHLCTQGQTDRVAAVAGALCGLHAGDLDTIAERAQAEVREAAEYLGIDLNAADEARPVAVPPPDPVQLQLGQHVQSLSIMSEVARTFAEHPEQSALLDAISQSARILFSFKDVAILLVDSAEQELQAAATDGHRQRLSSFAIPLGAGGRIADAVAQERLAYIRRSQDALGIFEEQLLRILDAGCLLCLPLTNRRGCVGVLVGALDERQLDDLRKRETLLHAFASQATAALVKGIGARTAATDGLASLAQEYRDATRRVAHEVNNPLSIIRNYLSVLDRKLSRQESIDTEISILNEEIDRIGQLVDGLADLQPATQDGTADINAVINAMVRLFRDSEFAPASVTIAARTPDERCEVAGGIGSLRQIFMNLLKNAVEALPDGGEIEIVNNGLINCDGRLYVEVLVSDTGSGMPAEVMANLFLPTRSSKGKGHQGLGLSIVKGLVKQIDGRIGCRSSVLGTTFEVWLPVLGQPERVQGALMPIQHKV</sequence>
<dbReference type="EMBL" id="QYUN01000003">
    <property type="protein sequence ID" value="RJF96993.1"/>
    <property type="molecule type" value="Genomic_DNA"/>
</dbReference>
<evidence type="ECO:0000256" key="2">
    <source>
        <dbReference type="ARBA" id="ARBA00012438"/>
    </source>
</evidence>
<keyword evidence="7" id="KW-1185">Reference proteome</keyword>
<feature type="domain" description="Histidine kinase" evidence="4">
    <location>
        <begin position="487"/>
        <end position="698"/>
    </location>
</feature>
<organism evidence="6 7">
    <name type="scientific">Noviherbaspirillum cavernae</name>
    <dbReference type="NCBI Taxonomy" id="2320862"/>
    <lineage>
        <taxon>Bacteria</taxon>
        <taxon>Pseudomonadati</taxon>
        <taxon>Pseudomonadota</taxon>
        <taxon>Betaproteobacteria</taxon>
        <taxon>Burkholderiales</taxon>
        <taxon>Oxalobacteraceae</taxon>
        <taxon>Noviherbaspirillum</taxon>
    </lineage>
</organism>
<dbReference type="InterPro" id="IPR005467">
    <property type="entry name" value="His_kinase_dom"/>
</dbReference>
<dbReference type="InterPro" id="IPR004358">
    <property type="entry name" value="Sig_transdc_His_kin-like_C"/>
</dbReference>
<dbReference type="CDD" id="cd00082">
    <property type="entry name" value="HisKA"/>
    <property type="match status" value="1"/>
</dbReference>
<reference evidence="6 7" key="1">
    <citation type="submission" date="2018-09" db="EMBL/GenBank/DDBJ databases">
        <authorList>
            <person name="Zhu H."/>
        </authorList>
    </citation>
    <scope>NUCLEOTIDE SEQUENCE [LARGE SCALE GENOMIC DNA]</scope>
    <source>
        <strain evidence="6 7">K2R10-39</strain>
    </source>
</reference>
<feature type="domain" description="HDOD" evidence="5">
    <location>
        <begin position="18"/>
        <end position="213"/>
    </location>
</feature>
<keyword evidence="3" id="KW-0597">Phosphoprotein</keyword>
<dbReference type="InterPro" id="IPR003594">
    <property type="entry name" value="HATPase_dom"/>
</dbReference>
<evidence type="ECO:0000256" key="1">
    <source>
        <dbReference type="ARBA" id="ARBA00000085"/>
    </source>
</evidence>
<comment type="catalytic activity">
    <reaction evidence="1">
        <text>ATP + protein L-histidine = ADP + protein N-phospho-L-histidine.</text>
        <dbReference type="EC" id="2.7.13.3"/>
    </reaction>
</comment>
<dbReference type="Gene3D" id="1.10.3210.10">
    <property type="entry name" value="Hypothetical protein af1432"/>
    <property type="match status" value="1"/>
</dbReference>
<dbReference type="SMART" id="SM00387">
    <property type="entry name" value="HATPase_c"/>
    <property type="match status" value="1"/>
</dbReference>
<dbReference type="Pfam" id="PF00512">
    <property type="entry name" value="HisKA"/>
    <property type="match status" value="1"/>
</dbReference>
<dbReference type="PROSITE" id="PS50109">
    <property type="entry name" value="HIS_KIN"/>
    <property type="match status" value="1"/>
</dbReference>
<dbReference type="InterPro" id="IPR003607">
    <property type="entry name" value="HD/PDEase_dom"/>
</dbReference>
<dbReference type="Proteomes" id="UP000285190">
    <property type="component" value="Unassembled WGS sequence"/>
</dbReference>
<evidence type="ECO:0000256" key="3">
    <source>
        <dbReference type="ARBA" id="ARBA00022553"/>
    </source>
</evidence>
<evidence type="ECO:0000259" key="5">
    <source>
        <dbReference type="PROSITE" id="PS51833"/>
    </source>
</evidence>
<dbReference type="Gene3D" id="3.30.565.10">
    <property type="entry name" value="Histidine kinase-like ATPase, C-terminal domain"/>
    <property type="match status" value="1"/>
</dbReference>
<dbReference type="SUPFAM" id="SSF47384">
    <property type="entry name" value="Homodimeric domain of signal transducing histidine kinase"/>
    <property type="match status" value="1"/>
</dbReference>
<evidence type="ECO:0000313" key="6">
    <source>
        <dbReference type="EMBL" id="RJF96993.1"/>
    </source>
</evidence>
<dbReference type="GO" id="GO:0000155">
    <property type="term" value="F:phosphorelay sensor kinase activity"/>
    <property type="evidence" value="ECO:0007669"/>
    <property type="project" value="InterPro"/>
</dbReference>
<dbReference type="OrthoDB" id="9797768at2"/>
<dbReference type="SMART" id="SM00388">
    <property type="entry name" value="HisKA"/>
    <property type="match status" value="1"/>
</dbReference>
<proteinExistence type="predicted"/>
<dbReference type="Pfam" id="PF02518">
    <property type="entry name" value="HATPase_c"/>
    <property type="match status" value="1"/>
</dbReference>
<dbReference type="AlphaFoldDB" id="A0A418WWG3"/>